<dbReference type="Gene3D" id="3.40.30.10">
    <property type="entry name" value="Glutaredoxin"/>
    <property type="match status" value="1"/>
</dbReference>
<feature type="domain" description="Thioredoxin" evidence="7">
    <location>
        <begin position="107"/>
        <end position="303"/>
    </location>
</feature>
<comment type="similarity">
    <text evidence="1">Belongs to the thioredoxin family. DsbA subfamily.</text>
</comment>
<dbReference type="Proteomes" id="UP000182427">
    <property type="component" value="Chromosome I"/>
</dbReference>
<evidence type="ECO:0000313" key="8">
    <source>
        <dbReference type="EMBL" id="SDF16854.1"/>
    </source>
</evidence>
<dbReference type="SUPFAM" id="SSF52833">
    <property type="entry name" value="Thioredoxin-like"/>
    <property type="match status" value="1"/>
</dbReference>
<dbReference type="Pfam" id="PF13462">
    <property type="entry name" value="Thioredoxin_4"/>
    <property type="match status" value="1"/>
</dbReference>
<keyword evidence="5" id="KW-0676">Redox-active center</keyword>
<evidence type="ECO:0000256" key="5">
    <source>
        <dbReference type="ARBA" id="ARBA00023284"/>
    </source>
</evidence>
<organism evidence="8 9">
    <name type="scientific">Terriglobus roseus</name>
    <dbReference type="NCBI Taxonomy" id="392734"/>
    <lineage>
        <taxon>Bacteria</taxon>
        <taxon>Pseudomonadati</taxon>
        <taxon>Acidobacteriota</taxon>
        <taxon>Terriglobia</taxon>
        <taxon>Terriglobales</taxon>
        <taxon>Acidobacteriaceae</taxon>
        <taxon>Terriglobus</taxon>
    </lineage>
</organism>
<keyword evidence="9" id="KW-1185">Reference proteome</keyword>
<dbReference type="OrthoDB" id="117402at2"/>
<evidence type="ECO:0000256" key="4">
    <source>
        <dbReference type="ARBA" id="ARBA00023157"/>
    </source>
</evidence>
<dbReference type="GO" id="GO:0016491">
    <property type="term" value="F:oxidoreductase activity"/>
    <property type="evidence" value="ECO:0007669"/>
    <property type="project" value="UniProtKB-KW"/>
</dbReference>
<dbReference type="RefSeq" id="WP_083344662.1">
    <property type="nucleotide sequence ID" value="NZ_LT629690.1"/>
</dbReference>
<feature type="chain" id="PRO_5009241436" evidence="6">
    <location>
        <begin position="24"/>
        <end position="308"/>
    </location>
</feature>
<gene>
    <name evidence="8" type="ORF">SAMN05444167_1594</name>
</gene>
<keyword evidence="3" id="KW-0560">Oxidoreductase</keyword>
<proteinExistence type="inferred from homology"/>
<evidence type="ECO:0000256" key="6">
    <source>
        <dbReference type="SAM" id="SignalP"/>
    </source>
</evidence>
<dbReference type="GO" id="GO:0016853">
    <property type="term" value="F:isomerase activity"/>
    <property type="evidence" value="ECO:0007669"/>
    <property type="project" value="UniProtKB-KW"/>
</dbReference>
<dbReference type="PANTHER" id="PTHR13887">
    <property type="entry name" value="GLUTATHIONE S-TRANSFERASE KAPPA"/>
    <property type="match status" value="1"/>
</dbReference>
<name>A0A1G7IWC5_9BACT</name>
<dbReference type="InterPro" id="IPR012336">
    <property type="entry name" value="Thioredoxin-like_fold"/>
</dbReference>
<protein>
    <submittedName>
        <fullName evidence="8">Protein-disulfide isomerase</fullName>
    </submittedName>
</protein>
<dbReference type="PROSITE" id="PS51352">
    <property type="entry name" value="THIOREDOXIN_2"/>
    <property type="match status" value="1"/>
</dbReference>
<evidence type="ECO:0000256" key="1">
    <source>
        <dbReference type="ARBA" id="ARBA00005791"/>
    </source>
</evidence>
<dbReference type="InterPro" id="IPR036249">
    <property type="entry name" value="Thioredoxin-like_sf"/>
</dbReference>
<keyword evidence="2 6" id="KW-0732">Signal</keyword>
<accession>A0A1G7IWC5</accession>
<evidence type="ECO:0000256" key="3">
    <source>
        <dbReference type="ARBA" id="ARBA00023002"/>
    </source>
</evidence>
<evidence type="ECO:0000256" key="2">
    <source>
        <dbReference type="ARBA" id="ARBA00022729"/>
    </source>
</evidence>
<dbReference type="AlphaFoldDB" id="A0A1G7IWC5"/>
<sequence length="308" mass="32776">MRTQSLLSFAAAVAIAVGSAAVAQAPAADPFPAINQKYFDAASPTADDVNAFLKAIWGYDTNRSWKVMAIQKTPAPGVSKVTIFVADKSQGNKVDSVRFFVTPDGKYAIADTVFRFGAHPFEDNAKVLAAEANGPATGAADKKILFVEFADLQCPHCKEAEPVIEQLQKDFPQARFVYQNYPLVEIHPFAYKSAATGNCIAQTKGDAAFFTYIKDVFAHQEGLTDAMADTTIANAVKAAGADPAAMATCAASPAAKTKLDGQIDLAGKLGVDQTPMLAVNGHLMPLGGVPYETLKQVIDWDLKQEGLK</sequence>
<keyword evidence="4" id="KW-1015">Disulfide bond</keyword>
<dbReference type="InterPro" id="IPR013766">
    <property type="entry name" value="Thioredoxin_domain"/>
</dbReference>
<dbReference type="EMBL" id="LT629690">
    <property type="protein sequence ID" value="SDF16854.1"/>
    <property type="molecule type" value="Genomic_DNA"/>
</dbReference>
<reference evidence="8 9" key="1">
    <citation type="submission" date="2016-10" db="EMBL/GenBank/DDBJ databases">
        <authorList>
            <person name="de Groot N.N."/>
        </authorList>
    </citation>
    <scope>NUCLEOTIDE SEQUENCE [LARGE SCALE GENOMIC DNA]</scope>
    <source>
        <strain evidence="8 9">GAS232</strain>
    </source>
</reference>
<dbReference type="PANTHER" id="PTHR13887:SF14">
    <property type="entry name" value="DISULFIDE BOND FORMATION PROTEIN D"/>
    <property type="match status" value="1"/>
</dbReference>
<feature type="signal peptide" evidence="6">
    <location>
        <begin position="1"/>
        <end position="23"/>
    </location>
</feature>
<evidence type="ECO:0000313" key="9">
    <source>
        <dbReference type="Proteomes" id="UP000182427"/>
    </source>
</evidence>
<evidence type="ECO:0000259" key="7">
    <source>
        <dbReference type="PROSITE" id="PS51352"/>
    </source>
</evidence>
<keyword evidence="8" id="KW-0413">Isomerase</keyword>